<dbReference type="GO" id="GO:0005886">
    <property type="term" value="C:plasma membrane"/>
    <property type="evidence" value="ECO:0007669"/>
    <property type="project" value="UniProtKB-SubCell"/>
</dbReference>
<keyword evidence="4" id="KW-1003">Cell membrane</keyword>
<dbReference type="RefSeq" id="WP_117492638.1">
    <property type="nucleotide sequence ID" value="NZ_QVIG01000002.1"/>
</dbReference>
<evidence type="ECO:0000256" key="7">
    <source>
        <dbReference type="ARBA" id="ARBA00023136"/>
    </source>
</evidence>
<dbReference type="Pfam" id="PF00860">
    <property type="entry name" value="Xan_ur_permease"/>
    <property type="match status" value="1"/>
</dbReference>
<feature type="transmembrane region" description="Helical" evidence="9">
    <location>
        <begin position="238"/>
        <end position="256"/>
    </location>
</feature>
<feature type="transmembrane region" description="Helical" evidence="9">
    <location>
        <begin position="86"/>
        <end position="108"/>
    </location>
</feature>
<evidence type="ECO:0000256" key="6">
    <source>
        <dbReference type="ARBA" id="ARBA00022989"/>
    </source>
</evidence>
<dbReference type="PANTHER" id="PTHR42810">
    <property type="entry name" value="PURINE PERMEASE C1399.01C-RELATED"/>
    <property type="match status" value="1"/>
</dbReference>
<feature type="transmembrane region" description="Helical" evidence="9">
    <location>
        <begin position="276"/>
        <end position="297"/>
    </location>
</feature>
<evidence type="ECO:0000313" key="10">
    <source>
        <dbReference type="EMBL" id="RGD56290.1"/>
    </source>
</evidence>
<comment type="caution">
    <text evidence="10">The sequence shown here is derived from an EMBL/GenBank/DDBJ whole genome shotgun (WGS) entry which is preliminary data.</text>
</comment>
<feature type="transmembrane region" description="Helical" evidence="9">
    <location>
        <begin position="210"/>
        <end position="231"/>
    </location>
</feature>
<feature type="transmembrane region" description="Helical" evidence="9">
    <location>
        <begin position="390"/>
        <end position="410"/>
    </location>
</feature>
<feature type="compositionally biased region" description="Polar residues" evidence="8">
    <location>
        <begin position="1"/>
        <end position="16"/>
    </location>
</feature>
<feature type="transmembrane region" description="Helical" evidence="9">
    <location>
        <begin position="447"/>
        <end position="470"/>
    </location>
</feature>
<dbReference type="NCBIfam" id="TIGR03173">
    <property type="entry name" value="pbuX"/>
    <property type="match status" value="1"/>
</dbReference>
<protein>
    <submittedName>
        <fullName evidence="10">Purine permease</fullName>
    </submittedName>
</protein>
<evidence type="ECO:0000256" key="9">
    <source>
        <dbReference type="SAM" id="Phobius"/>
    </source>
</evidence>
<organism evidence="10 11">
    <name type="scientific">Kitasatospora xanthocidica</name>
    <dbReference type="NCBI Taxonomy" id="83382"/>
    <lineage>
        <taxon>Bacteria</taxon>
        <taxon>Bacillati</taxon>
        <taxon>Actinomycetota</taxon>
        <taxon>Actinomycetes</taxon>
        <taxon>Kitasatosporales</taxon>
        <taxon>Streptomycetaceae</taxon>
        <taxon>Kitasatospora</taxon>
    </lineage>
</organism>
<feature type="transmembrane region" description="Helical" evidence="9">
    <location>
        <begin position="61"/>
        <end position="80"/>
    </location>
</feature>
<feature type="transmembrane region" description="Helical" evidence="9">
    <location>
        <begin position="422"/>
        <end position="441"/>
    </location>
</feature>
<feature type="transmembrane region" description="Helical" evidence="9">
    <location>
        <begin position="361"/>
        <end position="384"/>
    </location>
</feature>
<dbReference type="Proteomes" id="UP000263377">
    <property type="component" value="Unassembled WGS sequence"/>
</dbReference>
<evidence type="ECO:0000256" key="2">
    <source>
        <dbReference type="ARBA" id="ARBA00008821"/>
    </source>
</evidence>
<comment type="subcellular location">
    <subcellularLocation>
        <location evidence="1">Cell membrane</location>
        <topology evidence="1">Multi-pass membrane protein</topology>
    </subcellularLocation>
</comment>
<dbReference type="AlphaFoldDB" id="A0A372ZLI4"/>
<keyword evidence="3" id="KW-0813">Transport</keyword>
<dbReference type="EMBL" id="QVIG01000002">
    <property type="protein sequence ID" value="RGD56290.1"/>
    <property type="molecule type" value="Genomic_DNA"/>
</dbReference>
<evidence type="ECO:0000256" key="4">
    <source>
        <dbReference type="ARBA" id="ARBA00022475"/>
    </source>
</evidence>
<proteinExistence type="inferred from homology"/>
<sequence>MAPSNTTSTDGGSTPERTQDPDGTDGTPAHRTGKPPRPGTHPVDELLPPVKLFSTGLQHVAAMYAGVVAPPLIVGAGVGLSPAELALLISASLFTAGLATLLQTLGIWKIGARLPFVNGVSFAGVAPMIAIAKGSIEKTGGPKEALPVIFGAVIVAGLLCFLAAPYFCKLIRFFPPVVQGTVITLIGVSLLPVAVNWARGGSPGAPGYGSMRAVGLAAITLVAVVLCNRLLRGFWQQLSLLIGLAFGTLIAFPLGLADFGAVKDAKVFSLPSPFHFGAPVFDAAAIVSMCIVMVVAMTESTADMLALGRIVDREADEPTLAAGLRADGLATALSPVFNGFAASAFAQNIGLVALTKIRSRFVVAAGGGILVLLGLFPVLGSVVSLVPQPVLGGAGIVLFGTVAASGIRTLAEAGMESGSNTILVSVSLGVGIVPIAAPTFYDSFPEAARTLLHSGISAGCVVAVLLNLLFHHVGAARRSRPGQGSDATVPAAPTAPAVPSVPSMPTGPTVPTATPS</sequence>
<feature type="region of interest" description="Disordered" evidence="8">
    <location>
        <begin position="479"/>
        <end position="516"/>
    </location>
</feature>
<keyword evidence="6 9" id="KW-1133">Transmembrane helix</keyword>
<dbReference type="InterPro" id="IPR006042">
    <property type="entry name" value="Xan_ur_permease"/>
</dbReference>
<dbReference type="InterPro" id="IPR006043">
    <property type="entry name" value="NCS2"/>
</dbReference>
<dbReference type="NCBIfam" id="TIGR00801">
    <property type="entry name" value="ncs2"/>
    <property type="match status" value="1"/>
</dbReference>
<dbReference type="GO" id="GO:0042907">
    <property type="term" value="F:xanthine transmembrane transporter activity"/>
    <property type="evidence" value="ECO:0007669"/>
    <property type="project" value="TreeGrafter"/>
</dbReference>
<reference evidence="10 11" key="1">
    <citation type="submission" date="2018-08" db="EMBL/GenBank/DDBJ databases">
        <title>Diversity &amp; Physiological Properties of Lignin-Decomposing Actinobacteria from Soil.</title>
        <authorList>
            <person name="Roh S.G."/>
            <person name="Kim S.B."/>
        </authorList>
    </citation>
    <scope>NUCLEOTIDE SEQUENCE [LARGE SCALE GENOMIC DNA]</scope>
    <source>
        <strain evidence="10 11">MMS17-GH009</strain>
    </source>
</reference>
<name>A0A372ZLI4_9ACTN</name>
<feature type="compositionally biased region" description="Low complexity" evidence="8">
    <location>
        <begin position="487"/>
        <end position="503"/>
    </location>
</feature>
<feature type="transmembrane region" description="Helical" evidence="9">
    <location>
        <begin position="180"/>
        <end position="198"/>
    </location>
</feature>
<keyword evidence="5 9" id="KW-0812">Transmembrane</keyword>
<feature type="transmembrane region" description="Helical" evidence="9">
    <location>
        <begin position="115"/>
        <end position="136"/>
    </location>
</feature>
<evidence type="ECO:0000256" key="8">
    <source>
        <dbReference type="SAM" id="MobiDB-lite"/>
    </source>
</evidence>
<evidence type="ECO:0000256" key="3">
    <source>
        <dbReference type="ARBA" id="ARBA00022448"/>
    </source>
</evidence>
<dbReference type="InterPro" id="IPR017588">
    <property type="entry name" value="UacT-like"/>
</dbReference>
<evidence type="ECO:0000256" key="1">
    <source>
        <dbReference type="ARBA" id="ARBA00004651"/>
    </source>
</evidence>
<accession>A0A372ZLI4</accession>
<dbReference type="PROSITE" id="PS01116">
    <property type="entry name" value="XANTH_URACIL_PERMASE"/>
    <property type="match status" value="1"/>
</dbReference>
<keyword evidence="11" id="KW-1185">Reference proteome</keyword>
<evidence type="ECO:0000313" key="11">
    <source>
        <dbReference type="Proteomes" id="UP000263377"/>
    </source>
</evidence>
<dbReference type="PANTHER" id="PTHR42810:SF4">
    <property type="entry name" value="URIC ACID TRANSPORTER UACT"/>
    <property type="match status" value="1"/>
</dbReference>
<comment type="similarity">
    <text evidence="2">Belongs to the nucleobase:cation symporter-2 (NCS2) (TC 2.A.40) family.</text>
</comment>
<feature type="region of interest" description="Disordered" evidence="8">
    <location>
        <begin position="1"/>
        <end position="46"/>
    </location>
</feature>
<keyword evidence="7 9" id="KW-0472">Membrane</keyword>
<feature type="transmembrane region" description="Helical" evidence="9">
    <location>
        <begin position="148"/>
        <end position="168"/>
    </location>
</feature>
<evidence type="ECO:0000256" key="5">
    <source>
        <dbReference type="ARBA" id="ARBA00022692"/>
    </source>
</evidence>
<dbReference type="NCBIfam" id="NF037981">
    <property type="entry name" value="NCS2_1"/>
    <property type="match status" value="1"/>
</dbReference>
<gene>
    <name evidence="10" type="ORF">DR950_39140</name>
</gene>